<proteinExistence type="predicted"/>
<gene>
    <name evidence="1" type="ORF">Sradi_2063600</name>
</gene>
<evidence type="ECO:0000313" key="1">
    <source>
        <dbReference type="EMBL" id="KAL0404228.1"/>
    </source>
</evidence>
<dbReference type="EMBL" id="JACGWJ010000008">
    <property type="protein sequence ID" value="KAL0404228.1"/>
    <property type="molecule type" value="Genomic_DNA"/>
</dbReference>
<dbReference type="AlphaFoldDB" id="A0AAW2TI69"/>
<comment type="caution">
    <text evidence="1">The sequence shown here is derived from an EMBL/GenBank/DDBJ whole genome shotgun (WGS) entry which is preliminary data.</text>
</comment>
<protein>
    <submittedName>
        <fullName evidence="1">Retrovirus-related Pol polyprotein from transposon RE1</fullName>
    </submittedName>
</protein>
<organism evidence="1">
    <name type="scientific">Sesamum radiatum</name>
    <name type="common">Black benniseed</name>
    <dbReference type="NCBI Taxonomy" id="300843"/>
    <lineage>
        <taxon>Eukaryota</taxon>
        <taxon>Viridiplantae</taxon>
        <taxon>Streptophyta</taxon>
        <taxon>Embryophyta</taxon>
        <taxon>Tracheophyta</taxon>
        <taxon>Spermatophyta</taxon>
        <taxon>Magnoliopsida</taxon>
        <taxon>eudicotyledons</taxon>
        <taxon>Gunneridae</taxon>
        <taxon>Pentapetalae</taxon>
        <taxon>asterids</taxon>
        <taxon>lamiids</taxon>
        <taxon>Lamiales</taxon>
        <taxon>Pedaliaceae</taxon>
        <taxon>Sesamum</taxon>
    </lineage>
</organism>
<dbReference type="PANTHER" id="PTHR11439:SF467">
    <property type="entry name" value="INTEGRASE CATALYTIC DOMAIN-CONTAINING PROTEIN"/>
    <property type="match status" value="1"/>
</dbReference>
<dbReference type="PANTHER" id="PTHR11439">
    <property type="entry name" value="GAG-POL-RELATED RETROTRANSPOSON"/>
    <property type="match status" value="1"/>
</dbReference>
<dbReference type="CDD" id="cd09272">
    <property type="entry name" value="RNase_HI_RT_Ty1"/>
    <property type="match status" value="1"/>
</dbReference>
<accession>A0AAW2TI69</accession>
<reference evidence="1" key="1">
    <citation type="submission" date="2020-06" db="EMBL/GenBank/DDBJ databases">
        <authorList>
            <person name="Li T."/>
            <person name="Hu X."/>
            <person name="Zhang T."/>
            <person name="Song X."/>
            <person name="Zhang H."/>
            <person name="Dai N."/>
            <person name="Sheng W."/>
            <person name="Hou X."/>
            <person name="Wei L."/>
        </authorList>
    </citation>
    <scope>NUCLEOTIDE SEQUENCE</scope>
    <source>
        <strain evidence="1">G02</strain>
        <tissue evidence="1">Leaf</tissue>
    </source>
</reference>
<reference evidence="1" key="2">
    <citation type="journal article" date="2024" name="Plant">
        <title>Genomic evolution and insights into agronomic trait innovations of Sesamum species.</title>
        <authorList>
            <person name="Miao H."/>
            <person name="Wang L."/>
            <person name="Qu L."/>
            <person name="Liu H."/>
            <person name="Sun Y."/>
            <person name="Le M."/>
            <person name="Wang Q."/>
            <person name="Wei S."/>
            <person name="Zheng Y."/>
            <person name="Lin W."/>
            <person name="Duan Y."/>
            <person name="Cao H."/>
            <person name="Xiong S."/>
            <person name="Wang X."/>
            <person name="Wei L."/>
            <person name="Li C."/>
            <person name="Ma Q."/>
            <person name="Ju M."/>
            <person name="Zhao R."/>
            <person name="Li G."/>
            <person name="Mu C."/>
            <person name="Tian Q."/>
            <person name="Mei H."/>
            <person name="Zhang T."/>
            <person name="Gao T."/>
            <person name="Zhang H."/>
        </authorList>
    </citation>
    <scope>NUCLEOTIDE SEQUENCE</scope>
    <source>
        <strain evidence="1">G02</strain>
    </source>
</reference>
<dbReference type="SUPFAM" id="SSF56672">
    <property type="entry name" value="DNA/RNA polymerases"/>
    <property type="match status" value="1"/>
</dbReference>
<dbReference type="InterPro" id="IPR043502">
    <property type="entry name" value="DNA/RNA_pol_sf"/>
</dbReference>
<name>A0AAW2TI69_SESRA</name>
<sequence>MESHPGVRLDPESTKKFCKLKKSLYGLKQSPRAWFGRFSMAMKTFGYKQRDDTEEMKLLQEQLAAEFEMKNLRELKYFLGIEIVRYLKGSPGKGFFSKNSISNIEGYTNADWAGDQTTRKSTSGYFTFVEGNLVTWKSKKQKVVARSSAEAEFRGMAQGICELLWIKRVLSDLRIEHAKPMNLYCDNKEAIEIAQNPVQHDRTKHVEVDRHFIKEKLDHKVIKFSFVKSKIKWLIY</sequence>